<accession>A0A9P4Q6Y1</accession>
<organism evidence="2 3">
    <name type="scientific">Polychaeton citri CBS 116435</name>
    <dbReference type="NCBI Taxonomy" id="1314669"/>
    <lineage>
        <taxon>Eukaryota</taxon>
        <taxon>Fungi</taxon>
        <taxon>Dikarya</taxon>
        <taxon>Ascomycota</taxon>
        <taxon>Pezizomycotina</taxon>
        <taxon>Dothideomycetes</taxon>
        <taxon>Dothideomycetidae</taxon>
        <taxon>Capnodiales</taxon>
        <taxon>Capnodiaceae</taxon>
        <taxon>Polychaeton</taxon>
    </lineage>
</organism>
<dbReference type="EMBL" id="MU003800">
    <property type="protein sequence ID" value="KAF2720413.1"/>
    <property type="molecule type" value="Genomic_DNA"/>
</dbReference>
<sequence length="62" mass="7190">MNNMPEQDEAARAEQIKHDKALLTHALTDQRTIQQLMRSGEVARQKSKDRVWNKEAAKEESK</sequence>
<keyword evidence="3" id="KW-1185">Reference proteome</keyword>
<proteinExistence type="predicted"/>
<evidence type="ECO:0000313" key="2">
    <source>
        <dbReference type="EMBL" id="KAF2720413.1"/>
    </source>
</evidence>
<comment type="caution">
    <text evidence="2">The sequence shown here is derived from an EMBL/GenBank/DDBJ whole genome shotgun (WGS) entry which is preliminary data.</text>
</comment>
<reference evidence="2" key="1">
    <citation type="journal article" date="2020" name="Stud. Mycol.">
        <title>101 Dothideomycetes genomes: a test case for predicting lifestyles and emergence of pathogens.</title>
        <authorList>
            <person name="Haridas S."/>
            <person name="Albert R."/>
            <person name="Binder M."/>
            <person name="Bloem J."/>
            <person name="Labutti K."/>
            <person name="Salamov A."/>
            <person name="Andreopoulos B."/>
            <person name="Baker S."/>
            <person name="Barry K."/>
            <person name="Bills G."/>
            <person name="Bluhm B."/>
            <person name="Cannon C."/>
            <person name="Castanera R."/>
            <person name="Culley D."/>
            <person name="Daum C."/>
            <person name="Ezra D."/>
            <person name="Gonzalez J."/>
            <person name="Henrissat B."/>
            <person name="Kuo A."/>
            <person name="Liang C."/>
            <person name="Lipzen A."/>
            <person name="Lutzoni F."/>
            <person name="Magnuson J."/>
            <person name="Mondo S."/>
            <person name="Nolan M."/>
            <person name="Ohm R."/>
            <person name="Pangilinan J."/>
            <person name="Park H.-J."/>
            <person name="Ramirez L."/>
            <person name="Alfaro M."/>
            <person name="Sun H."/>
            <person name="Tritt A."/>
            <person name="Yoshinaga Y."/>
            <person name="Zwiers L.-H."/>
            <person name="Turgeon B."/>
            <person name="Goodwin S."/>
            <person name="Spatafora J."/>
            <person name="Crous P."/>
            <person name="Grigoriev I."/>
        </authorList>
    </citation>
    <scope>NUCLEOTIDE SEQUENCE</scope>
    <source>
        <strain evidence="2">CBS 116435</strain>
    </source>
</reference>
<feature type="region of interest" description="Disordered" evidence="1">
    <location>
        <begin position="38"/>
        <end position="62"/>
    </location>
</feature>
<evidence type="ECO:0000256" key="1">
    <source>
        <dbReference type="SAM" id="MobiDB-lite"/>
    </source>
</evidence>
<name>A0A9P4Q6Y1_9PEZI</name>
<dbReference type="Proteomes" id="UP000799441">
    <property type="component" value="Unassembled WGS sequence"/>
</dbReference>
<evidence type="ECO:0000313" key="3">
    <source>
        <dbReference type="Proteomes" id="UP000799441"/>
    </source>
</evidence>
<gene>
    <name evidence="2" type="ORF">K431DRAFT_93795</name>
</gene>
<dbReference type="AlphaFoldDB" id="A0A9P4Q6Y1"/>
<feature type="compositionally biased region" description="Basic and acidic residues" evidence="1">
    <location>
        <begin position="41"/>
        <end position="62"/>
    </location>
</feature>
<protein>
    <submittedName>
        <fullName evidence="2">Uncharacterized protein</fullName>
    </submittedName>
</protein>